<reference evidence="2" key="1">
    <citation type="submission" date="2022-12" db="EMBL/GenBank/DDBJ databases">
        <title>Chromosome-Level Genome Assembly of Japanese Cedar (Cryptomeriajaponica D. Don).</title>
        <authorList>
            <person name="Fujino T."/>
            <person name="Yamaguchi K."/>
            <person name="Yokoyama T."/>
            <person name="Hamanaka T."/>
            <person name="Harazono Y."/>
            <person name="Kamada H."/>
            <person name="Kobayashi W."/>
            <person name="Ujino-Ihara T."/>
            <person name="Uchiyama K."/>
            <person name="Matsumoto A."/>
            <person name="Izuno A."/>
            <person name="Tsumura Y."/>
            <person name="Toyoda A."/>
            <person name="Shigenobu S."/>
            <person name="Moriguchi Y."/>
            <person name="Ueno S."/>
            <person name="Kasahara M."/>
        </authorList>
    </citation>
    <scope>NUCLEOTIDE SEQUENCE</scope>
</reference>
<dbReference type="EMBL" id="BSEH01001530">
    <property type="protein sequence ID" value="GLJ59797.1"/>
    <property type="molecule type" value="Genomic_DNA"/>
</dbReference>
<keyword evidence="3" id="KW-1185">Reference proteome</keyword>
<accession>A0AAD3RQK7</accession>
<protein>
    <submittedName>
        <fullName evidence="2">Uncharacterized protein</fullName>
    </submittedName>
</protein>
<gene>
    <name evidence="2" type="ORF">SUGI_1523640</name>
</gene>
<feature type="chain" id="PRO_5042041539" evidence="1">
    <location>
        <begin position="23"/>
        <end position="119"/>
    </location>
</feature>
<keyword evidence="1" id="KW-0732">Signal</keyword>
<sequence>MQGHNIMSLTIRFVSLRVLGSGIPGRPRAACMQPGGCSYGWVACMHGEPATHLGINALSLPTIKLRGGRGADGWTPIRMDMASRPHTDTDGCLPLLNGSEHSSLLLDGWKMDGYGQPDN</sequence>
<evidence type="ECO:0000313" key="2">
    <source>
        <dbReference type="EMBL" id="GLJ59797.1"/>
    </source>
</evidence>
<organism evidence="2 3">
    <name type="scientific">Cryptomeria japonica</name>
    <name type="common">Japanese cedar</name>
    <name type="synonym">Cupressus japonica</name>
    <dbReference type="NCBI Taxonomy" id="3369"/>
    <lineage>
        <taxon>Eukaryota</taxon>
        <taxon>Viridiplantae</taxon>
        <taxon>Streptophyta</taxon>
        <taxon>Embryophyta</taxon>
        <taxon>Tracheophyta</taxon>
        <taxon>Spermatophyta</taxon>
        <taxon>Pinopsida</taxon>
        <taxon>Pinidae</taxon>
        <taxon>Conifers II</taxon>
        <taxon>Cupressales</taxon>
        <taxon>Cupressaceae</taxon>
        <taxon>Cryptomeria</taxon>
    </lineage>
</organism>
<evidence type="ECO:0000256" key="1">
    <source>
        <dbReference type="SAM" id="SignalP"/>
    </source>
</evidence>
<dbReference type="Proteomes" id="UP001234787">
    <property type="component" value="Unassembled WGS sequence"/>
</dbReference>
<dbReference type="AlphaFoldDB" id="A0AAD3RQK7"/>
<comment type="caution">
    <text evidence="2">The sequence shown here is derived from an EMBL/GenBank/DDBJ whole genome shotgun (WGS) entry which is preliminary data.</text>
</comment>
<evidence type="ECO:0000313" key="3">
    <source>
        <dbReference type="Proteomes" id="UP001234787"/>
    </source>
</evidence>
<feature type="signal peptide" evidence="1">
    <location>
        <begin position="1"/>
        <end position="22"/>
    </location>
</feature>
<proteinExistence type="predicted"/>
<name>A0AAD3RQK7_CRYJA</name>